<evidence type="ECO:0000256" key="2">
    <source>
        <dbReference type="ARBA" id="ARBA00021572"/>
    </source>
</evidence>
<sequence>MTTFGPPTPILRIFDEAKAREFYLDFLGFEITFEHRFGDNFPLYMGIHRGECHLHLSEHPGDCTPGARVRVPVADLRAYIRGLREKDYRYAKPGEPEEMPWGEIAISIGDAFGNRLTFFETLPVSTD</sequence>
<dbReference type="InterPro" id="IPR037523">
    <property type="entry name" value="VOC_core"/>
</dbReference>
<keyword evidence="3" id="KW-0046">Antibiotic resistance</keyword>
<accession>A0A8J2V4E9</accession>
<dbReference type="GO" id="GO:0046677">
    <property type="term" value="P:response to antibiotic"/>
    <property type="evidence" value="ECO:0007669"/>
    <property type="project" value="UniProtKB-KW"/>
</dbReference>
<dbReference type="PROSITE" id="PS51819">
    <property type="entry name" value="VOC"/>
    <property type="match status" value="1"/>
</dbReference>
<gene>
    <name evidence="5" type="ORF">GCM10011342_00100</name>
</gene>
<dbReference type="Pfam" id="PF19581">
    <property type="entry name" value="Glyoxalase_7"/>
    <property type="match status" value="1"/>
</dbReference>
<dbReference type="SUPFAM" id="SSF54593">
    <property type="entry name" value="Glyoxalase/Bleomycin resistance protein/Dihydroxybiphenyl dioxygenase"/>
    <property type="match status" value="1"/>
</dbReference>
<dbReference type="Gene3D" id="3.10.180.10">
    <property type="entry name" value="2,3-Dihydroxybiphenyl 1,2-Dioxygenase, domain 1"/>
    <property type="match status" value="1"/>
</dbReference>
<name>A0A8J2V4E9_9PROT</name>
<reference evidence="5" key="2">
    <citation type="submission" date="2020-09" db="EMBL/GenBank/DDBJ databases">
        <authorList>
            <person name="Sun Q."/>
            <person name="Zhou Y."/>
        </authorList>
    </citation>
    <scope>NUCLEOTIDE SEQUENCE</scope>
    <source>
        <strain evidence="5">CGMCC 1.12921</strain>
    </source>
</reference>
<reference evidence="5" key="1">
    <citation type="journal article" date="2014" name="Int. J. Syst. Evol. Microbiol.">
        <title>Complete genome sequence of Corynebacterium casei LMG S-19264T (=DSM 44701T), isolated from a smear-ripened cheese.</title>
        <authorList>
            <consortium name="US DOE Joint Genome Institute (JGI-PGF)"/>
            <person name="Walter F."/>
            <person name="Albersmeier A."/>
            <person name="Kalinowski J."/>
            <person name="Ruckert C."/>
        </authorList>
    </citation>
    <scope>NUCLEOTIDE SEQUENCE</scope>
    <source>
        <strain evidence="5">CGMCC 1.12921</strain>
    </source>
</reference>
<proteinExistence type="inferred from homology"/>
<keyword evidence="6" id="KW-1185">Reference proteome</keyword>
<evidence type="ECO:0000259" key="4">
    <source>
        <dbReference type="PROSITE" id="PS51819"/>
    </source>
</evidence>
<evidence type="ECO:0000256" key="3">
    <source>
        <dbReference type="ARBA" id="ARBA00023251"/>
    </source>
</evidence>
<dbReference type="EMBL" id="BMGH01000001">
    <property type="protein sequence ID" value="GGC95271.1"/>
    <property type="molecule type" value="Genomic_DNA"/>
</dbReference>
<dbReference type="InterPro" id="IPR000335">
    <property type="entry name" value="Bleomycin-R"/>
</dbReference>
<protein>
    <recommendedName>
        <fullName evidence="2">Bleomycin resistance protein</fullName>
    </recommendedName>
</protein>
<evidence type="ECO:0000313" key="5">
    <source>
        <dbReference type="EMBL" id="GGC95271.1"/>
    </source>
</evidence>
<comment type="caution">
    <text evidence="5">The sequence shown here is derived from an EMBL/GenBank/DDBJ whole genome shotgun (WGS) entry which is preliminary data.</text>
</comment>
<evidence type="ECO:0000313" key="6">
    <source>
        <dbReference type="Proteomes" id="UP000613582"/>
    </source>
</evidence>
<organism evidence="5 6">
    <name type="scientific">Aquisalinus flavus</name>
    <dbReference type="NCBI Taxonomy" id="1526572"/>
    <lineage>
        <taxon>Bacteria</taxon>
        <taxon>Pseudomonadati</taxon>
        <taxon>Pseudomonadota</taxon>
        <taxon>Alphaproteobacteria</taxon>
        <taxon>Parvularculales</taxon>
        <taxon>Parvularculaceae</taxon>
        <taxon>Aquisalinus</taxon>
    </lineage>
</organism>
<dbReference type="InterPro" id="IPR029068">
    <property type="entry name" value="Glyas_Bleomycin-R_OHBP_Dase"/>
</dbReference>
<feature type="domain" description="VOC" evidence="4">
    <location>
        <begin position="3"/>
        <end position="121"/>
    </location>
</feature>
<comment type="similarity">
    <text evidence="1">Belongs to the bleomycin resistance protein family.</text>
</comment>
<dbReference type="RefSeq" id="WP_188159274.1">
    <property type="nucleotide sequence ID" value="NZ_BMGH01000001.1"/>
</dbReference>
<dbReference type="AlphaFoldDB" id="A0A8J2V4E9"/>
<evidence type="ECO:0000256" key="1">
    <source>
        <dbReference type="ARBA" id="ARBA00011051"/>
    </source>
</evidence>
<dbReference type="Proteomes" id="UP000613582">
    <property type="component" value="Unassembled WGS sequence"/>
</dbReference>